<evidence type="ECO:0000256" key="4">
    <source>
        <dbReference type="ARBA" id="ARBA00022807"/>
    </source>
</evidence>
<feature type="signal peptide" evidence="6">
    <location>
        <begin position="1"/>
        <end position="24"/>
    </location>
</feature>
<reference evidence="8 9" key="1">
    <citation type="submission" date="2024-01" db="EMBL/GenBank/DDBJ databases">
        <title>A telomere-to-telomere, gap-free genome of sweet tea (Lithocarpus litseifolius).</title>
        <authorList>
            <person name="Zhou J."/>
        </authorList>
    </citation>
    <scope>NUCLEOTIDE SEQUENCE [LARGE SCALE GENOMIC DNA]</scope>
    <source>
        <strain evidence="8">Zhou-2022a</strain>
        <tissue evidence="8">Leaf</tissue>
    </source>
</reference>
<organism evidence="8 9">
    <name type="scientific">Lithocarpus litseifolius</name>
    <dbReference type="NCBI Taxonomy" id="425828"/>
    <lineage>
        <taxon>Eukaryota</taxon>
        <taxon>Viridiplantae</taxon>
        <taxon>Streptophyta</taxon>
        <taxon>Embryophyta</taxon>
        <taxon>Tracheophyta</taxon>
        <taxon>Spermatophyta</taxon>
        <taxon>Magnoliopsida</taxon>
        <taxon>eudicotyledons</taxon>
        <taxon>Gunneridae</taxon>
        <taxon>Pentapetalae</taxon>
        <taxon>rosids</taxon>
        <taxon>fabids</taxon>
        <taxon>Fagales</taxon>
        <taxon>Fagaceae</taxon>
        <taxon>Lithocarpus</taxon>
    </lineage>
</organism>
<protein>
    <recommendedName>
        <fullName evidence="7">Ubiquitin-like protease family profile domain-containing protein</fullName>
    </recommendedName>
</protein>
<dbReference type="SUPFAM" id="SSF54001">
    <property type="entry name" value="Cysteine proteinases"/>
    <property type="match status" value="1"/>
</dbReference>
<keyword evidence="2" id="KW-0645">Protease</keyword>
<dbReference type="EMBL" id="JAZDWU010000002">
    <property type="protein sequence ID" value="KAL0012887.1"/>
    <property type="molecule type" value="Genomic_DNA"/>
</dbReference>
<dbReference type="GO" id="GO:0016926">
    <property type="term" value="P:protein desumoylation"/>
    <property type="evidence" value="ECO:0007669"/>
    <property type="project" value="TreeGrafter"/>
</dbReference>
<evidence type="ECO:0000256" key="6">
    <source>
        <dbReference type="SAM" id="SignalP"/>
    </source>
</evidence>
<comment type="similarity">
    <text evidence="1">Belongs to the peptidase C48 family.</text>
</comment>
<evidence type="ECO:0000256" key="1">
    <source>
        <dbReference type="ARBA" id="ARBA00005234"/>
    </source>
</evidence>
<dbReference type="PANTHER" id="PTHR12606:SF1">
    <property type="entry name" value="UBIQUITIN-LIKE-SPECIFIC PROTEASE 1A"/>
    <property type="match status" value="1"/>
</dbReference>
<evidence type="ECO:0000313" key="9">
    <source>
        <dbReference type="Proteomes" id="UP001459277"/>
    </source>
</evidence>
<evidence type="ECO:0000259" key="7">
    <source>
        <dbReference type="PROSITE" id="PS50600"/>
    </source>
</evidence>
<feature type="compositionally biased region" description="Basic and acidic residues" evidence="5">
    <location>
        <begin position="393"/>
        <end position="404"/>
    </location>
</feature>
<dbReference type="Proteomes" id="UP001459277">
    <property type="component" value="Unassembled WGS sequence"/>
</dbReference>
<evidence type="ECO:0000256" key="3">
    <source>
        <dbReference type="ARBA" id="ARBA00022801"/>
    </source>
</evidence>
<evidence type="ECO:0000256" key="2">
    <source>
        <dbReference type="ARBA" id="ARBA00022670"/>
    </source>
</evidence>
<dbReference type="AlphaFoldDB" id="A0AAW2DSW6"/>
<dbReference type="PANTHER" id="PTHR12606">
    <property type="entry name" value="SENTRIN/SUMO-SPECIFIC PROTEASE"/>
    <property type="match status" value="1"/>
</dbReference>
<feature type="domain" description="Ubiquitin-like protease family profile" evidence="7">
    <location>
        <begin position="574"/>
        <end position="755"/>
    </location>
</feature>
<evidence type="ECO:0000313" key="8">
    <source>
        <dbReference type="EMBL" id="KAL0012887.1"/>
    </source>
</evidence>
<dbReference type="PROSITE" id="PS50600">
    <property type="entry name" value="ULP_PROTEASE"/>
    <property type="match status" value="1"/>
</dbReference>
<comment type="caution">
    <text evidence="8">The sequence shown here is derived from an EMBL/GenBank/DDBJ whole genome shotgun (WGS) entry which is preliminary data.</text>
</comment>
<dbReference type="GO" id="GO:0016929">
    <property type="term" value="F:deSUMOylase activity"/>
    <property type="evidence" value="ECO:0007669"/>
    <property type="project" value="TreeGrafter"/>
</dbReference>
<feature type="compositionally biased region" description="Basic and acidic residues" evidence="5">
    <location>
        <begin position="417"/>
        <end position="426"/>
    </location>
</feature>
<keyword evidence="3" id="KW-0378">Hydrolase</keyword>
<keyword evidence="4" id="KW-0788">Thiol protease</keyword>
<dbReference type="Gene3D" id="3.40.395.10">
    <property type="entry name" value="Adenoviral Proteinase, Chain A"/>
    <property type="match status" value="1"/>
</dbReference>
<dbReference type="GO" id="GO:0006508">
    <property type="term" value="P:proteolysis"/>
    <property type="evidence" value="ECO:0007669"/>
    <property type="project" value="UniProtKB-KW"/>
</dbReference>
<keyword evidence="9" id="KW-1185">Reference proteome</keyword>
<proteinExistence type="inferred from homology"/>
<sequence length="808" mass="92919">MASVIPISLANSSVLVVAIASMSATCKKQVEMMKAEGIVKISKAVKDEITKKWNNLDEDSKLEYRREGRVNSENYANLTHNIPCKPRKVSLDTRCTLGRVRSMVNKLNPRQKSVIQELGFGSLLDLKEINLDRDLCKWLIDHFDQNSCALDICGKRLPISTQDVEYILGIKSNGVDISIVGSTEEINHMCQQYGLNVEGDIPIKLLEDELNKMETSEDKFLFYFEHVNVEIDVEHVSKRLQPRICFWGKEEVKQRMLKLHSIGGFDSPKDSDEATRRYEQSLTSIRDDMLVLHNTVNVIAKNMETFKKDIVLELKNVIANSMETFKNDIVLELKNVANNTETFKNDICLELKNVAKRERTGHTIDFDLSNIVEGLKNETKVLPTKESTSPVQDKMDQDDTIRIKKESKKKSTSPIQDKMHQDDTSKPIKREFKTVLASPIQDTMENDRNVHMVGLSKSIQKPSSKTVLSRNVDMDMLQLTFPHNNRIIASCVTHSAKSKVTNSLKRSPIVTSQVVVPNLKKRKKIKDTSQESGLVDKESINEFAPFTELEKIICNYIFNKDLDGSELLVNLKYEYGDRAAFFSLLPNQWISSQIINLSICMMTLEEKKYGELYAWHLPTHFSQKMIEEDGNPTLEWFKKTYRDDNKYMSRLMCCEQIYIPMNDNNSHWYLCVVDFSSRKKCIHILDSLLSTTGQDIRIKNVQTVVKGLDKLLNYLEKDNYTNSITKFPLQSPPLDLIQNNGYDCGMYVIKHMQTKIIKQNLFLLESWSERIRYKLASTLVLSNENEQRSKIIENARNTPLQDIFRSLE</sequence>
<name>A0AAW2DSW6_9ROSI</name>
<feature type="chain" id="PRO_5043654611" description="Ubiquitin-like protease family profile domain-containing protein" evidence="6">
    <location>
        <begin position="25"/>
        <end position="808"/>
    </location>
</feature>
<gene>
    <name evidence="8" type="ORF">SO802_007995</name>
</gene>
<dbReference type="InterPro" id="IPR003653">
    <property type="entry name" value="Peptidase_C48_C"/>
</dbReference>
<feature type="region of interest" description="Disordered" evidence="5">
    <location>
        <begin position="384"/>
        <end position="426"/>
    </location>
</feature>
<dbReference type="Pfam" id="PF02902">
    <property type="entry name" value="Peptidase_C48"/>
    <property type="match status" value="1"/>
</dbReference>
<dbReference type="InterPro" id="IPR038765">
    <property type="entry name" value="Papain-like_cys_pep_sf"/>
</dbReference>
<accession>A0AAW2DSW6</accession>
<evidence type="ECO:0000256" key="5">
    <source>
        <dbReference type="SAM" id="MobiDB-lite"/>
    </source>
</evidence>
<keyword evidence="6" id="KW-0732">Signal</keyword>
<dbReference type="GO" id="GO:0005634">
    <property type="term" value="C:nucleus"/>
    <property type="evidence" value="ECO:0007669"/>
    <property type="project" value="TreeGrafter"/>
</dbReference>